<dbReference type="InterPro" id="IPR026634">
    <property type="entry name" value="TPST-like"/>
</dbReference>
<dbReference type="SUPFAM" id="SSF52540">
    <property type="entry name" value="P-loop containing nucleoside triphosphate hydrolases"/>
    <property type="match status" value="1"/>
</dbReference>
<dbReference type="InterPro" id="IPR027417">
    <property type="entry name" value="P-loop_NTPase"/>
</dbReference>
<dbReference type="EMBL" id="PCVY01000028">
    <property type="protein sequence ID" value="PIQ86846.1"/>
    <property type="molecule type" value="Genomic_DNA"/>
</dbReference>
<keyword evidence="1" id="KW-0808">Transferase</keyword>
<dbReference type="PANTHER" id="PTHR12788:SF10">
    <property type="entry name" value="PROTEIN-TYROSINE SULFOTRANSFERASE"/>
    <property type="match status" value="1"/>
</dbReference>
<dbReference type="AlphaFoldDB" id="A0A2H0LR56"/>
<organism evidence="2 3">
    <name type="scientific">Candidatus Abzuiibacterium crystallinum</name>
    <dbReference type="NCBI Taxonomy" id="1974748"/>
    <lineage>
        <taxon>Bacteria</taxon>
        <taxon>Pseudomonadati</taxon>
        <taxon>Candidatus Omnitrophota</taxon>
        <taxon>Candidatus Abzuiibacterium</taxon>
    </lineage>
</organism>
<evidence type="ECO:0000313" key="3">
    <source>
        <dbReference type="Proteomes" id="UP000230859"/>
    </source>
</evidence>
<reference evidence="2 3" key="1">
    <citation type="submission" date="2017-09" db="EMBL/GenBank/DDBJ databases">
        <title>Depth-based differentiation of microbial function through sediment-hosted aquifers and enrichment of novel symbionts in the deep terrestrial subsurface.</title>
        <authorList>
            <person name="Probst A.J."/>
            <person name="Ladd B."/>
            <person name="Jarett J.K."/>
            <person name="Geller-Mcgrath D.E."/>
            <person name="Sieber C.M."/>
            <person name="Emerson J.B."/>
            <person name="Anantharaman K."/>
            <person name="Thomas B.C."/>
            <person name="Malmstrom R."/>
            <person name="Stieglmeier M."/>
            <person name="Klingl A."/>
            <person name="Woyke T."/>
            <person name="Ryan C.M."/>
            <person name="Banfield J.F."/>
        </authorList>
    </citation>
    <scope>NUCLEOTIDE SEQUENCE [LARGE SCALE GENOMIC DNA]</scope>
    <source>
        <strain evidence="2">CG11_big_fil_rev_8_21_14_0_20_45_26</strain>
    </source>
</reference>
<evidence type="ECO:0000313" key="2">
    <source>
        <dbReference type="EMBL" id="PIQ86846.1"/>
    </source>
</evidence>
<dbReference type="Gene3D" id="3.40.50.300">
    <property type="entry name" value="P-loop containing nucleotide triphosphate hydrolases"/>
    <property type="match status" value="1"/>
</dbReference>
<sequence length="358" mass="41591">MNTVDSLKTFDQLTPIFICGFPKSGTTLTLSLLDSHPDFLVMPEETRFFGDLLPMIRKGVKREKILESIYQDTGVKHFRIGASETTDIGLVDYPQIQFDQYKQALENYWKIDGYSEAGLLKALLLAYRDVSGQVNQSFRYWVEKTPLNELYIDKMLKLFPKAQFVYILRDPRANFYSYSKTLTKRIDPDFNIHTFLSDWSGSLLCAVTCQKRFHGSSKNRFIFMTYEMLTADPKQMMQMLVKTFNSSWDNILLQPTRAGIPWQGNSMHGFQFEQVSSQGVAYWKDKLSEKDVRQIESCIGRRVFNSFGWPLSFEAKKNPMNLCKVLASVLTARNMPWYRKVIFFIRLIQLRLAGLPIK</sequence>
<dbReference type="PANTHER" id="PTHR12788">
    <property type="entry name" value="PROTEIN-TYROSINE SULFOTRANSFERASE 2"/>
    <property type="match status" value="1"/>
</dbReference>
<proteinExistence type="predicted"/>
<accession>A0A2H0LR56</accession>
<comment type="caution">
    <text evidence="2">The sequence shown here is derived from an EMBL/GenBank/DDBJ whole genome shotgun (WGS) entry which is preliminary data.</text>
</comment>
<protein>
    <recommendedName>
        <fullName evidence="4">Sulfotransferase</fullName>
    </recommendedName>
</protein>
<evidence type="ECO:0000256" key="1">
    <source>
        <dbReference type="ARBA" id="ARBA00022679"/>
    </source>
</evidence>
<dbReference type="Proteomes" id="UP000230859">
    <property type="component" value="Unassembled WGS sequence"/>
</dbReference>
<gene>
    <name evidence="2" type="ORF">COV74_03170</name>
</gene>
<dbReference type="GO" id="GO:0008476">
    <property type="term" value="F:protein-tyrosine sulfotransferase activity"/>
    <property type="evidence" value="ECO:0007669"/>
    <property type="project" value="InterPro"/>
</dbReference>
<name>A0A2H0LR56_9BACT</name>
<evidence type="ECO:0008006" key="4">
    <source>
        <dbReference type="Google" id="ProtNLM"/>
    </source>
</evidence>
<dbReference type="Pfam" id="PF13469">
    <property type="entry name" value="Sulfotransfer_3"/>
    <property type="match status" value="1"/>
</dbReference>